<organism evidence="9 10">
    <name type="scientific">Scleropages formosus</name>
    <name type="common">Asian bonytongue</name>
    <name type="synonym">Osteoglossum formosum</name>
    <dbReference type="NCBI Taxonomy" id="113540"/>
    <lineage>
        <taxon>Eukaryota</taxon>
        <taxon>Metazoa</taxon>
        <taxon>Chordata</taxon>
        <taxon>Craniata</taxon>
        <taxon>Vertebrata</taxon>
        <taxon>Euteleostomi</taxon>
        <taxon>Actinopterygii</taxon>
        <taxon>Neopterygii</taxon>
        <taxon>Teleostei</taxon>
        <taxon>Osteoglossocephala</taxon>
        <taxon>Osteoglossomorpha</taxon>
        <taxon>Osteoglossiformes</taxon>
        <taxon>Osteoglossidae</taxon>
        <taxon>Scleropages</taxon>
    </lineage>
</organism>
<evidence type="ECO:0000256" key="6">
    <source>
        <dbReference type="ARBA" id="ARBA00023157"/>
    </source>
</evidence>
<gene>
    <name evidence="9" type="primary">PENK</name>
</gene>
<dbReference type="GO" id="GO:0043025">
    <property type="term" value="C:neuronal cell body"/>
    <property type="evidence" value="ECO:0007669"/>
    <property type="project" value="TreeGrafter"/>
</dbReference>
<comment type="subcellular location">
    <subcellularLocation>
        <location evidence="1">Secreted</location>
    </subcellularLocation>
</comment>
<keyword evidence="10" id="KW-1185">Reference proteome</keyword>
<evidence type="ECO:0000313" key="10">
    <source>
        <dbReference type="Proteomes" id="UP000694397"/>
    </source>
</evidence>
<evidence type="ECO:0000256" key="3">
    <source>
        <dbReference type="ARBA" id="ARBA00022525"/>
    </source>
</evidence>
<evidence type="ECO:0000256" key="8">
    <source>
        <dbReference type="ARBA" id="ARBA00023320"/>
    </source>
</evidence>
<accession>A0A8C9UX60</accession>
<evidence type="ECO:0000256" key="7">
    <source>
        <dbReference type="ARBA" id="ARBA00023205"/>
    </source>
</evidence>
<evidence type="ECO:0000256" key="5">
    <source>
        <dbReference type="ARBA" id="ARBA00022901"/>
    </source>
</evidence>
<evidence type="ECO:0000256" key="1">
    <source>
        <dbReference type="ARBA" id="ARBA00004613"/>
    </source>
</evidence>
<dbReference type="GO" id="GO:0007600">
    <property type="term" value="P:sensory perception"/>
    <property type="evidence" value="ECO:0007669"/>
    <property type="project" value="TreeGrafter"/>
</dbReference>
<dbReference type="OrthoDB" id="9928775at2759"/>
<dbReference type="GO" id="GO:0007218">
    <property type="term" value="P:neuropeptide signaling pathway"/>
    <property type="evidence" value="ECO:0007669"/>
    <property type="project" value="UniProtKB-KW"/>
</dbReference>
<keyword evidence="4" id="KW-0165">Cleavage on pair of basic residues</keyword>
<dbReference type="AlphaFoldDB" id="A0A8C9UX60"/>
<name>A0A8C9UX60_SCLFO</name>
<dbReference type="GO" id="GO:0031628">
    <property type="term" value="F:opioid receptor binding"/>
    <property type="evidence" value="ECO:0007669"/>
    <property type="project" value="TreeGrafter"/>
</dbReference>
<evidence type="ECO:0000256" key="4">
    <source>
        <dbReference type="ARBA" id="ARBA00022685"/>
    </source>
</evidence>
<dbReference type="PANTHER" id="PTHR11438">
    <property type="entry name" value="PROENKEPHALIN"/>
    <property type="match status" value="1"/>
</dbReference>
<comment type="similarity">
    <text evidence="2">Belongs to the opioid neuropeptide precursor family.</text>
</comment>
<keyword evidence="8" id="KW-0527">Neuropeptide</keyword>
<protein>
    <submittedName>
        <fullName evidence="9">Proenkephalin</fullName>
    </submittedName>
</protein>
<evidence type="ECO:0000313" key="9">
    <source>
        <dbReference type="Ensembl" id="ENSSFOP00015001832.2"/>
    </source>
</evidence>
<keyword evidence="3" id="KW-0964">Secreted</keyword>
<dbReference type="PANTHER" id="PTHR11438:SF3">
    <property type="entry name" value="PROENKEPHALIN-A"/>
    <property type="match status" value="1"/>
</dbReference>
<dbReference type="GO" id="GO:0005886">
    <property type="term" value="C:plasma membrane"/>
    <property type="evidence" value="ECO:0007669"/>
    <property type="project" value="TreeGrafter"/>
</dbReference>
<evidence type="ECO:0000256" key="2">
    <source>
        <dbReference type="ARBA" id="ARBA00008543"/>
    </source>
</evidence>
<dbReference type="GO" id="GO:0030425">
    <property type="term" value="C:dendrite"/>
    <property type="evidence" value="ECO:0007669"/>
    <property type="project" value="TreeGrafter"/>
</dbReference>
<keyword evidence="5" id="KW-0555">Opioid peptide</keyword>
<dbReference type="GO" id="GO:0005576">
    <property type="term" value="C:extracellular region"/>
    <property type="evidence" value="ECO:0007669"/>
    <property type="project" value="UniProtKB-SubCell"/>
</dbReference>
<reference evidence="9 10" key="1">
    <citation type="submission" date="2019-04" db="EMBL/GenBank/DDBJ databases">
        <authorList>
            <consortium name="Wellcome Sanger Institute Data Sharing"/>
        </authorList>
    </citation>
    <scope>NUCLEOTIDE SEQUENCE [LARGE SCALE GENOMIC DNA]</scope>
</reference>
<dbReference type="GO" id="GO:0007268">
    <property type="term" value="P:chemical synaptic transmission"/>
    <property type="evidence" value="ECO:0007669"/>
    <property type="project" value="TreeGrafter"/>
</dbReference>
<dbReference type="InterPro" id="IPR006024">
    <property type="entry name" value="Opioid_neupept"/>
</dbReference>
<sequence>TARYGTYEGSLIHTSVEHTLSVTHTPWKTICKLECEGRITTTKSVDLCRDVVQGDKGEMLAEGPVTAAGPNRGREEEEENQLAKKYGGFMKRYGGFMKKARELSAASDEVELNRGFTKKYPEGVADHLSILKELLNPEVEDKAEQVGEMTKRYGGFMEKSKRSSVPDDEIKELQKRYGGFMRRVGRPSWKEDEKRYIGFFEAPQGEAGGVDSAGMEKRYGGFMD</sequence>
<reference evidence="9" key="2">
    <citation type="submission" date="2025-08" db="UniProtKB">
        <authorList>
            <consortium name="Ensembl"/>
        </authorList>
    </citation>
    <scope>IDENTIFICATION</scope>
</reference>
<dbReference type="GeneTree" id="ENSGT00950000183149"/>
<dbReference type="Proteomes" id="UP000694397">
    <property type="component" value="Chromosome 7"/>
</dbReference>
<dbReference type="GO" id="GO:0043679">
    <property type="term" value="C:axon terminus"/>
    <property type="evidence" value="ECO:0007669"/>
    <property type="project" value="TreeGrafter"/>
</dbReference>
<keyword evidence="6" id="KW-1015">Disulfide bond</keyword>
<reference evidence="9" key="3">
    <citation type="submission" date="2025-09" db="UniProtKB">
        <authorList>
            <consortium name="Ensembl"/>
        </authorList>
    </citation>
    <scope>IDENTIFICATION</scope>
</reference>
<proteinExistence type="inferred from homology"/>
<dbReference type="Ensembl" id="ENSSFOT00015001872.2">
    <property type="protein sequence ID" value="ENSSFOP00015001832.2"/>
    <property type="gene ID" value="ENSSFOG00015001210.2"/>
</dbReference>
<dbReference type="GO" id="GO:0001515">
    <property type="term" value="F:opioid peptide activity"/>
    <property type="evidence" value="ECO:0007669"/>
    <property type="project" value="UniProtKB-KW"/>
</dbReference>
<keyword evidence="7" id="KW-0257">Endorphin</keyword>